<gene>
    <name evidence="1" type="ORF">HNR61_006454</name>
</gene>
<proteinExistence type="predicted"/>
<dbReference type="Proteomes" id="UP000572680">
    <property type="component" value="Unassembled WGS sequence"/>
</dbReference>
<evidence type="ECO:0000313" key="1">
    <source>
        <dbReference type="EMBL" id="MBA8954797.1"/>
    </source>
</evidence>
<comment type="caution">
    <text evidence="1">The sequence shown here is derived from an EMBL/GenBank/DDBJ whole genome shotgun (WGS) entry which is preliminary data.</text>
</comment>
<organism evidence="1 2">
    <name type="scientific">Actinomadura namibiensis</name>
    <dbReference type="NCBI Taxonomy" id="182080"/>
    <lineage>
        <taxon>Bacteria</taxon>
        <taxon>Bacillati</taxon>
        <taxon>Actinomycetota</taxon>
        <taxon>Actinomycetes</taxon>
        <taxon>Streptosporangiales</taxon>
        <taxon>Thermomonosporaceae</taxon>
        <taxon>Actinomadura</taxon>
    </lineage>
</organism>
<reference evidence="1 2" key="1">
    <citation type="submission" date="2020-08" db="EMBL/GenBank/DDBJ databases">
        <title>Genomic Encyclopedia of Type Strains, Phase IV (KMG-IV): sequencing the most valuable type-strain genomes for metagenomic binning, comparative biology and taxonomic classification.</title>
        <authorList>
            <person name="Goeker M."/>
        </authorList>
    </citation>
    <scope>NUCLEOTIDE SEQUENCE [LARGE SCALE GENOMIC DNA]</scope>
    <source>
        <strain evidence="1 2">DSM 44197</strain>
    </source>
</reference>
<name>A0A7W3LV78_ACTNM</name>
<accession>A0A7W3LV78</accession>
<dbReference type="RefSeq" id="WP_182846843.1">
    <property type="nucleotide sequence ID" value="NZ_BAAALP010000052.1"/>
</dbReference>
<dbReference type="AlphaFoldDB" id="A0A7W3LV78"/>
<protein>
    <submittedName>
        <fullName evidence="1">Uncharacterized protein</fullName>
    </submittedName>
</protein>
<evidence type="ECO:0000313" key="2">
    <source>
        <dbReference type="Proteomes" id="UP000572680"/>
    </source>
</evidence>
<dbReference type="EMBL" id="JACJIA010000010">
    <property type="protein sequence ID" value="MBA8954797.1"/>
    <property type="molecule type" value="Genomic_DNA"/>
</dbReference>
<keyword evidence="2" id="KW-1185">Reference proteome</keyword>
<sequence length="90" mass="9869">MSPTSTIPMSRADLAKVLFTTRLRPSDRPRPEQVRAAIDDRLHTCGGDPMIYAGLVAQEAGDHPETYAPRMRWALATVAVAYADRMLTAA</sequence>